<sequence>MTKASMVAGVAALAMLTAAEPAVQAAQQDDALAALDAKLPGTLINDPTRLDWPVSGDAKVKSIRDSSIPGGAAMHVQVRTADPKQPWTVQASIPLTAGIDKGSDVVIGFYARTIEADTPDGKGRIGVRFQQNSEPYPGFGDKTLNIGTDWQMYEVTAKADRDIAKGDAIVSLQLAGAKQVLEIGQAFVASGATSLGSANAAPSGTASVPVPEKLAAKGTVINDPGNRNWGSYGPALTAAPIKVGLPGGTATHFTVAAAQPHGYDSGVAIPIRGAIHSGENLIVALIVRASPQADGGATAVGIRIQKDAEGYPGFGDHDLPIAGDWRMLQIPMQSDIDIPAGKGSIVLHLGGAAQTVDVGPVYVLHAGG</sequence>
<dbReference type="EMBL" id="JAGRQC010000002">
    <property type="protein sequence ID" value="MBR0552528.1"/>
    <property type="molecule type" value="Genomic_DNA"/>
</dbReference>
<gene>
    <name evidence="2" type="ORF">J7S20_08425</name>
</gene>
<organism evidence="2 3">
    <name type="scientific">Stakelama marina</name>
    <dbReference type="NCBI Taxonomy" id="2826939"/>
    <lineage>
        <taxon>Bacteria</taxon>
        <taxon>Pseudomonadati</taxon>
        <taxon>Pseudomonadota</taxon>
        <taxon>Alphaproteobacteria</taxon>
        <taxon>Sphingomonadales</taxon>
        <taxon>Sphingomonadaceae</taxon>
        <taxon>Stakelama</taxon>
    </lineage>
</organism>
<feature type="chain" id="PRO_5035723066" description="CBM-cenC domain-containing protein" evidence="1">
    <location>
        <begin position="26"/>
        <end position="368"/>
    </location>
</feature>
<evidence type="ECO:0000313" key="2">
    <source>
        <dbReference type="EMBL" id="MBR0552528.1"/>
    </source>
</evidence>
<feature type="signal peptide" evidence="1">
    <location>
        <begin position="1"/>
        <end position="25"/>
    </location>
</feature>
<evidence type="ECO:0000256" key="1">
    <source>
        <dbReference type="SAM" id="SignalP"/>
    </source>
</evidence>
<dbReference type="Proteomes" id="UP000676996">
    <property type="component" value="Unassembled WGS sequence"/>
</dbReference>
<dbReference type="Gene3D" id="2.60.120.260">
    <property type="entry name" value="Galactose-binding domain-like"/>
    <property type="match status" value="1"/>
</dbReference>
<keyword evidence="3" id="KW-1185">Reference proteome</keyword>
<dbReference type="AlphaFoldDB" id="A0A8T4IBX4"/>
<keyword evidence="1" id="KW-0732">Signal</keyword>
<proteinExistence type="predicted"/>
<reference evidence="2" key="1">
    <citation type="submission" date="2021-04" db="EMBL/GenBank/DDBJ databases">
        <title>Ouciella asimina sp. nov., isolated from the surface seawater in the hydrothermal field of Okinawa Trough.</title>
        <authorList>
            <person name="Shuang W."/>
        </authorList>
    </citation>
    <scope>NUCLEOTIDE SEQUENCE</scope>
    <source>
        <strain evidence="2">LXI357</strain>
    </source>
</reference>
<evidence type="ECO:0008006" key="4">
    <source>
        <dbReference type="Google" id="ProtNLM"/>
    </source>
</evidence>
<accession>A0A8T4IBX4</accession>
<dbReference type="RefSeq" id="WP_284053804.1">
    <property type="nucleotide sequence ID" value="NZ_JAGRQC010000002.1"/>
</dbReference>
<evidence type="ECO:0000313" key="3">
    <source>
        <dbReference type="Proteomes" id="UP000676996"/>
    </source>
</evidence>
<dbReference type="InterPro" id="IPR008979">
    <property type="entry name" value="Galactose-bd-like_sf"/>
</dbReference>
<name>A0A8T4IBX4_9SPHN</name>
<comment type="caution">
    <text evidence="2">The sequence shown here is derived from an EMBL/GenBank/DDBJ whole genome shotgun (WGS) entry which is preliminary data.</text>
</comment>
<dbReference type="SUPFAM" id="SSF49785">
    <property type="entry name" value="Galactose-binding domain-like"/>
    <property type="match status" value="1"/>
</dbReference>
<protein>
    <recommendedName>
        <fullName evidence="4">CBM-cenC domain-containing protein</fullName>
    </recommendedName>
</protein>